<dbReference type="SUPFAM" id="SSF52540">
    <property type="entry name" value="P-loop containing nucleoside triphosphate hydrolases"/>
    <property type="match status" value="1"/>
</dbReference>
<dbReference type="GO" id="GO:0005524">
    <property type="term" value="F:ATP binding"/>
    <property type="evidence" value="ECO:0007669"/>
    <property type="project" value="UniProtKB-KW"/>
</dbReference>
<feature type="domain" description="NB-ARC" evidence="8">
    <location>
        <begin position="167"/>
        <end position="333"/>
    </location>
</feature>
<evidence type="ECO:0000259" key="8">
    <source>
        <dbReference type="Pfam" id="PF00931"/>
    </source>
</evidence>
<evidence type="ECO:0000313" key="14">
    <source>
        <dbReference type="Proteomes" id="UP000823388"/>
    </source>
</evidence>
<comment type="similarity">
    <text evidence="1">Belongs to the disease resistance NB-LRR family.</text>
</comment>
<evidence type="ECO:0000256" key="4">
    <source>
        <dbReference type="ARBA" id="ARBA00022741"/>
    </source>
</evidence>
<dbReference type="SUPFAM" id="SSF52047">
    <property type="entry name" value="RNI-like"/>
    <property type="match status" value="1"/>
</dbReference>
<dbReference type="InterPro" id="IPR058922">
    <property type="entry name" value="WHD_DRP"/>
</dbReference>
<evidence type="ECO:0000313" key="13">
    <source>
        <dbReference type="EMBL" id="KAG2557235.1"/>
    </source>
</evidence>
<protein>
    <submittedName>
        <fullName evidence="13">Uncharacterized protein</fullName>
    </submittedName>
</protein>
<dbReference type="PRINTS" id="PR00364">
    <property type="entry name" value="DISEASERSIST"/>
</dbReference>
<evidence type="ECO:0000256" key="2">
    <source>
        <dbReference type="ARBA" id="ARBA00022614"/>
    </source>
</evidence>
<dbReference type="Gene3D" id="1.10.8.430">
    <property type="entry name" value="Helical domain of apoptotic protease-activating factors"/>
    <property type="match status" value="1"/>
</dbReference>
<dbReference type="Gene3D" id="1.10.10.10">
    <property type="entry name" value="Winged helix-like DNA-binding domain superfamily/Winged helix DNA-binding domain"/>
    <property type="match status" value="1"/>
</dbReference>
<evidence type="ECO:0000259" key="9">
    <source>
        <dbReference type="Pfam" id="PF18052"/>
    </source>
</evidence>
<dbReference type="Proteomes" id="UP000823388">
    <property type="component" value="Chromosome 8N"/>
</dbReference>
<dbReference type="InterPro" id="IPR055414">
    <property type="entry name" value="LRR_R13L4/SHOC2-like"/>
</dbReference>
<dbReference type="InterPro" id="IPR036388">
    <property type="entry name" value="WH-like_DNA-bd_sf"/>
</dbReference>
<keyword evidence="4" id="KW-0547">Nucleotide-binding</keyword>
<gene>
    <name evidence="13" type="ORF">PVAP13_8NG240400</name>
</gene>
<evidence type="ECO:0000256" key="6">
    <source>
        <dbReference type="ARBA" id="ARBA00022840"/>
    </source>
</evidence>
<dbReference type="Gene3D" id="3.80.10.10">
    <property type="entry name" value="Ribonuclease Inhibitor"/>
    <property type="match status" value="4"/>
</dbReference>
<keyword evidence="5" id="KW-0611">Plant defense</keyword>
<organism evidence="13 14">
    <name type="scientific">Panicum virgatum</name>
    <name type="common">Blackwell switchgrass</name>
    <dbReference type="NCBI Taxonomy" id="38727"/>
    <lineage>
        <taxon>Eukaryota</taxon>
        <taxon>Viridiplantae</taxon>
        <taxon>Streptophyta</taxon>
        <taxon>Embryophyta</taxon>
        <taxon>Tracheophyta</taxon>
        <taxon>Spermatophyta</taxon>
        <taxon>Magnoliopsida</taxon>
        <taxon>Liliopsida</taxon>
        <taxon>Poales</taxon>
        <taxon>Poaceae</taxon>
        <taxon>PACMAD clade</taxon>
        <taxon>Panicoideae</taxon>
        <taxon>Panicodae</taxon>
        <taxon>Paniceae</taxon>
        <taxon>Panicinae</taxon>
        <taxon>Panicum</taxon>
        <taxon>Panicum sect. Hiantes</taxon>
    </lineage>
</organism>
<evidence type="ECO:0000256" key="7">
    <source>
        <dbReference type="ARBA" id="ARBA00023054"/>
    </source>
</evidence>
<dbReference type="GO" id="GO:0043531">
    <property type="term" value="F:ADP binding"/>
    <property type="evidence" value="ECO:0007669"/>
    <property type="project" value="InterPro"/>
</dbReference>
<evidence type="ECO:0000259" key="12">
    <source>
        <dbReference type="Pfam" id="PF25019"/>
    </source>
</evidence>
<dbReference type="Pfam" id="PF00931">
    <property type="entry name" value="NB-ARC"/>
    <property type="match status" value="1"/>
</dbReference>
<dbReference type="AlphaFoldDB" id="A0A8T0P8R8"/>
<dbReference type="InterPro" id="IPR027417">
    <property type="entry name" value="P-loop_NTPase"/>
</dbReference>
<keyword evidence="2" id="KW-0433">Leucine-rich repeat</keyword>
<dbReference type="InterPro" id="IPR032675">
    <property type="entry name" value="LRR_dom_sf"/>
</dbReference>
<keyword evidence="14" id="KW-1185">Reference proteome</keyword>
<comment type="caution">
    <text evidence="13">The sequence shown here is derived from an EMBL/GenBank/DDBJ whole genome shotgun (WGS) entry which is preliminary data.</text>
</comment>
<feature type="domain" description="R13L1/DRL21-like LRR repeat region" evidence="12">
    <location>
        <begin position="848"/>
        <end position="963"/>
    </location>
</feature>
<dbReference type="Pfam" id="PF18052">
    <property type="entry name" value="Rx_N"/>
    <property type="match status" value="1"/>
</dbReference>
<sequence length="1271" mass="142664">MAELGGLLASAILKVVCQKIGLAIGDRIKLQENFIDDLEGMKMTLESVAALLNDAERRSIEEEAVRLWLKRLKDAMYGIDDMMDEIEAGTKPAASKVVAMIPCLTIGPKFKMVNEMKAMRRNLEEITRQHQDFSFTPGCTTNVEQVTDMRETSSAVEEALIVGRTEEKQKILASLSGNLAQEIIILPIYGFGGIGKTTLAKLVFSDAQFNDYSRVWVYVSQAFDLKKIGNSIISQVSNGNSYIAEKQMINKRLQELLAGKKILVVLDDMWRDNENECQLEDLRAMLRVGEGSKVVVVGTTRDEGIAKELCTIQPHKLAPLTDDMCWTIIKQKSAFESKDCKEQLEHIGRDIAMKCAGVALAAQSLGYMLRSMTFDEWKSVRDSDIWNVSATRNTCSAQHTVFASLRLSYKSMPPYLKLCFGYCATFPKGCNIAKGGLIHQWLSLGFIEPGSILSTRQLGENYVQQLLGLSFLQISKSPSIARLHHEDGIMLTMHDLVHDLGRSVMVHEVLDATKKQITGGSYCRYASLNDYTKPLELCTTSPPKIRAMRFLDCRKIEPCGDAFSSATSLRVLDLSRCSILRLQDSIGKLKQLRYLNAPRISSQNIPSCIAKLSKLMYLNLSGSMISALPESIGEIKGLMHLDISDCVVIKSLPESFVNLKKLVHLDMLNCCQLRGVVKALAGLTNIHYLNLSLRPDLENILPLEGMPEVIYDLTELRYLGLSWTIHSIFGHNGSHETFSFIDRICALHNLEHLDLSCNCSIVCVPESIGSLRKLHTLNLLNCTRLARLPECIVKMESLKILNVTGCSELDKSTLSRSKMFALLPHFAVHTDDGESSSNIGLLCHANPNELHISSLDNVKSREEVQSIKLMEKHGIYDLNLEWTRDAQRSVEDVLVLGELVPPSTLCTFHMKGYSSVKFPAWFMGINHHLPHLIQIEMWYLSKCNSLPALGQLPNLQDLVLGGMDRILVIEEGFCGGVRAFPRLKKFSLCSMENLEAWNTTYSYGKGAAKEFMFPNLVDLLICDCPKLRLKPCPPRAKKWEIENSDNVLLSWGETCASSDVLTDVFVTVKSSKVPLEQWMLLHHLPTIIELSIICCTDLACSSLEIIQDLSFIKSLWLKGNAQPEVPKWLGDLISLRELLITEWTGLSDLQENMRHLTSLEELSLYQCPSITTLPEWLGDLSALKELVISDCRGIKSLPKSILKLTNLKEISIYDCPELTEWCELEENKKKLAHIYWKDYTFNKKNNPHNESKSCKDAISEANSIIWDYVDN</sequence>
<accession>A0A8T0P8R8</accession>
<keyword evidence="3" id="KW-0677">Repeat</keyword>
<dbReference type="Pfam" id="PF23559">
    <property type="entry name" value="WHD_DRP"/>
    <property type="match status" value="1"/>
</dbReference>
<reference evidence="13" key="1">
    <citation type="submission" date="2020-05" db="EMBL/GenBank/DDBJ databases">
        <title>WGS assembly of Panicum virgatum.</title>
        <authorList>
            <person name="Lovell J.T."/>
            <person name="Jenkins J."/>
            <person name="Shu S."/>
            <person name="Juenger T.E."/>
            <person name="Schmutz J."/>
        </authorList>
    </citation>
    <scope>NUCLEOTIDE SEQUENCE</scope>
    <source>
        <strain evidence="13">AP13</strain>
    </source>
</reference>
<dbReference type="GO" id="GO:0051707">
    <property type="term" value="P:response to other organism"/>
    <property type="evidence" value="ECO:0007669"/>
    <property type="project" value="UniProtKB-ARBA"/>
</dbReference>
<dbReference type="PANTHER" id="PTHR36766:SF73">
    <property type="entry name" value="NB-ARC DOMAIN-CONTAINING PROTEIN"/>
    <property type="match status" value="1"/>
</dbReference>
<dbReference type="Pfam" id="PF25019">
    <property type="entry name" value="LRR_R13L1-DRL21"/>
    <property type="match status" value="1"/>
</dbReference>
<feature type="domain" description="Disease resistance N-terminal" evidence="9">
    <location>
        <begin position="13"/>
        <end position="88"/>
    </location>
</feature>
<dbReference type="GO" id="GO:0006952">
    <property type="term" value="P:defense response"/>
    <property type="evidence" value="ECO:0007669"/>
    <property type="project" value="UniProtKB-KW"/>
</dbReference>
<dbReference type="Gene3D" id="3.40.50.300">
    <property type="entry name" value="P-loop containing nucleotide triphosphate hydrolases"/>
    <property type="match status" value="1"/>
</dbReference>
<dbReference type="InterPro" id="IPR003591">
    <property type="entry name" value="Leu-rich_rpt_typical-subtyp"/>
</dbReference>
<dbReference type="Pfam" id="PF23598">
    <property type="entry name" value="LRR_14"/>
    <property type="match status" value="1"/>
</dbReference>
<evidence type="ECO:0000259" key="10">
    <source>
        <dbReference type="Pfam" id="PF23559"/>
    </source>
</evidence>
<evidence type="ECO:0000259" key="11">
    <source>
        <dbReference type="Pfam" id="PF23598"/>
    </source>
</evidence>
<dbReference type="Gene3D" id="1.20.5.4130">
    <property type="match status" value="1"/>
</dbReference>
<dbReference type="EMBL" id="CM029052">
    <property type="protein sequence ID" value="KAG2557235.1"/>
    <property type="molecule type" value="Genomic_DNA"/>
</dbReference>
<proteinExistence type="inferred from homology"/>
<evidence type="ECO:0000256" key="1">
    <source>
        <dbReference type="ARBA" id="ARBA00008894"/>
    </source>
</evidence>
<feature type="domain" description="Disease resistance R13L4/SHOC-2-like LRR" evidence="11">
    <location>
        <begin position="563"/>
        <end position="696"/>
    </location>
</feature>
<dbReference type="PANTHER" id="PTHR36766">
    <property type="entry name" value="PLANT BROAD-SPECTRUM MILDEW RESISTANCE PROTEIN RPW8"/>
    <property type="match status" value="1"/>
</dbReference>
<dbReference type="SUPFAM" id="SSF52058">
    <property type="entry name" value="L domain-like"/>
    <property type="match status" value="1"/>
</dbReference>
<keyword evidence="6" id="KW-0067">ATP-binding</keyword>
<evidence type="ECO:0000256" key="5">
    <source>
        <dbReference type="ARBA" id="ARBA00022821"/>
    </source>
</evidence>
<dbReference type="InterPro" id="IPR002182">
    <property type="entry name" value="NB-ARC"/>
</dbReference>
<dbReference type="InterPro" id="IPR056789">
    <property type="entry name" value="LRR_R13L1-DRL21"/>
</dbReference>
<keyword evidence="7" id="KW-0175">Coiled coil</keyword>
<name>A0A8T0P8R8_PANVG</name>
<dbReference type="SMART" id="SM00369">
    <property type="entry name" value="LRR_TYP"/>
    <property type="match status" value="4"/>
</dbReference>
<evidence type="ECO:0000256" key="3">
    <source>
        <dbReference type="ARBA" id="ARBA00022737"/>
    </source>
</evidence>
<dbReference type="InterPro" id="IPR041118">
    <property type="entry name" value="Rx_N"/>
</dbReference>
<dbReference type="InterPro" id="IPR042197">
    <property type="entry name" value="Apaf_helical"/>
</dbReference>
<feature type="domain" description="Disease resistance protein winged helix" evidence="10">
    <location>
        <begin position="426"/>
        <end position="500"/>
    </location>
</feature>